<accession>A0A0C3FKH0</accession>
<evidence type="ECO:0000313" key="3">
    <source>
        <dbReference type="Proteomes" id="UP000054166"/>
    </source>
</evidence>
<sequence length="64" mass="7141">MSAPSTTSYYPFGSKASSIFRTTQTNNYLKAAFIALLLYDHAITLDKEVWCLCSSSTVNYIGYD</sequence>
<dbReference type="HOGENOM" id="CLU_207419_0_0_1"/>
<organism evidence="2 3">
    <name type="scientific">Piloderma croceum (strain F 1598)</name>
    <dbReference type="NCBI Taxonomy" id="765440"/>
    <lineage>
        <taxon>Eukaryota</taxon>
        <taxon>Fungi</taxon>
        <taxon>Dikarya</taxon>
        <taxon>Basidiomycota</taxon>
        <taxon>Agaricomycotina</taxon>
        <taxon>Agaricomycetes</taxon>
        <taxon>Agaricomycetidae</taxon>
        <taxon>Atheliales</taxon>
        <taxon>Atheliaceae</taxon>
        <taxon>Piloderma</taxon>
    </lineage>
</organism>
<evidence type="ECO:0000259" key="1">
    <source>
        <dbReference type="Pfam" id="PF20151"/>
    </source>
</evidence>
<keyword evidence="3" id="KW-1185">Reference proteome</keyword>
<dbReference type="AlphaFoldDB" id="A0A0C3FKH0"/>
<dbReference type="EMBL" id="KN833004">
    <property type="protein sequence ID" value="KIM80449.1"/>
    <property type="molecule type" value="Genomic_DNA"/>
</dbReference>
<feature type="domain" description="DUF6533" evidence="1">
    <location>
        <begin position="28"/>
        <end position="49"/>
    </location>
</feature>
<gene>
    <name evidence="2" type="ORF">PILCRDRAFT_9630</name>
</gene>
<dbReference type="Proteomes" id="UP000054166">
    <property type="component" value="Unassembled WGS sequence"/>
</dbReference>
<dbReference type="InParanoid" id="A0A0C3FKH0"/>
<protein>
    <recommendedName>
        <fullName evidence="1">DUF6533 domain-containing protein</fullName>
    </recommendedName>
</protein>
<name>A0A0C3FKH0_PILCF</name>
<dbReference type="Pfam" id="PF20151">
    <property type="entry name" value="DUF6533"/>
    <property type="match status" value="1"/>
</dbReference>
<evidence type="ECO:0000313" key="2">
    <source>
        <dbReference type="EMBL" id="KIM80449.1"/>
    </source>
</evidence>
<reference evidence="2 3" key="1">
    <citation type="submission" date="2014-04" db="EMBL/GenBank/DDBJ databases">
        <authorList>
            <consortium name="DOE Joint Genome Institute"/>
            <person name="Kuo A."/>
            <person name="Tarkka M."/>
            <person name="Buscot F."/>
            <person name="Kohler A."/>
            <person name="Nagy L.G."/>
            <person name="Floudas D."/>
            <person name="Copeland A."/>
            <person name="Barry K.W."/>
            <person name="Cichocki N."/>
            <person name="Veneault-Fourrey C."/>
            <person name="LaButti K."/>
            <person name="Lindquist E.A."/>
            <person name="Lipzen A."/>
            <person name="Lundell T."/>
            <person name="Morin E."/>
            <person name="Murat C."/>
            <person name="Sun H."/>
            <person name="Tunlid A."/>
            <person name="Henrissat B."/>
            <person name="Grigoriev I.V."/>
            <person name="Hibbett D.S."/>
            <person name="Martin F."/>
            <person name="Nordberg H.P."/>
            <person name="Cantor M.N."/>
            <person name="Hua S.X."/>
        </authorList>
    </citation>
    <scope>NUCLEOTIDE SEQUENCE [LARGE SCALE GENOMIC DNA]</scope>
    <source>
        <strain evidence="2 3">F 1598</strain>
    </source>
</reference>
<proteinExistence type="predicted"/>
<dbReference type="InterPro" id="IPR045340">
    <property type="entry name" value="DUF6533"/>
</dbReference>
<reference evidence="3" key="2">
    <citation type="submission" date="2015-01" db="EMBL/GenBank/DDBJ databases">
        <title>Evolutionary Origins and Diversification of the Mycorrhizal Mutualists.</title>
        <authorList>
            <consortium name="DOE Joint Genome Institute"/>
            <consortium name="Mycorrhizal Genomics Consortium"/>
            <person name="Kohler A."/>
            <person name="Kuo A."/>
            <person name="Nagy L.G."/>
            <person name="Floudas D."/>
            <person name="Copeland A."/>
            <person name="Barry K.W."/>
            <person name="Cichocki N."/>
            <person name="Veneault-Fourrey C."/>
            <person name="LaButti K."/>
            <person name="Lindquist E.A."/>
            <person name="Lipzen A."/>
            <person name="Lundell T."/>
            <person name="Morin E."/>
            <person name="Murat C."/>
            <person name="Riley R."/>
            <person name="Ohm R."/>
            <person name="Sun H."/>
            <person name="Tunlid A."/>
            <person name="Henrissat B."/>
            <person name="Grigoriev I.V."/>
            <person name="Hibbett D.S."/>
            <person name="Martin F."/>
        </authorList>
    </citation>
    <scope>NUCLEOTIDE SEQUENCE [LARGE SCALE GENOMIC DNA]</scope>
    <source>
        <strain evidence="3">F 1598</strain>
    </source>
</reference>